<reference evidence="2" key="1">
    <citation type="submission" date="2023-06" db="EMBL/GenBank/DDBJ databases">
        <title>SYSU T00b26.</title>
        <authorList>
            <person name="Gao L."/>
            <person name="Fang B.-Z."/>
            <person name="Li W.-J."/>
        </authorList>
    </citation>
    <scope>NUCLEOTIDE SEQUENCE</scope>
    <source>
        <strain evidence="2">SYSU T00b26</strain>
    </source>
</reference>
<name>A0ABT8G2I7_9MICO</name>
<feature type="transmembrane region" description="Helical" evidence="1">
    <location>
        <begin position="6"/>
        <end position="28"/>
    </location>
</feature>
<keyword evidence="3" id="KW-1185">Reference proteome</keyword>
<dbReference type="Proteomes" id="UP001172738">
    <property type="component" value="Unassembled WGS sequence"/>
</dbReference>
<keyword evidence="1" id="KW-1133">Transmembrane helix</keyword>
<evidence type="ECO:0000256" key="1">
    <source>
        <dbReference type="SAM" id="Phobius"/>
    </source>
</evidence>
<gene>
    <name evidence="2" type="ORF">QQX04_10130</name>
</gene>
<proteinExistence type="predicted"/>
<keyword evidence="1" id="KW-0812">Transmembrane</keyword>
<evidence type="ECO:0000313" key="2">
    <source>
        <dbReference type="EMBL" id="MDN4473348.1"/>
    </source>
</evidence>
<protein>
    <submittedName>
        <fullName evidence="2">Uncharacterized protein</fullName>
    </submittedName>
</protein>
<organism evidence="2 3">
    <name type="scientific">Demequina zhanjiangensis</name>
    <dbReference type="NCBI Taxonomy" id="3051659"/>
    <lineage>
        <taxon>Bacteria</taxon>
        <taxon>Bacillati</taxon>
        <taxon>Actinomycetota</taxon>
        <taxon>Actinomycetes</taxon>
        <taxon>Micrococcales</taxon>
        <taxon>Demequinaceae</taxon>
        <taxon>Demequina</taxon>
    </lineage>
</organism>
<evidence type="ECO:0000313" key="3">
    <source>
        <dbReference type="Proteomes" id="UP001172738"/>
    </source>
</evidence>
<sequence>MLNSRYAPVAALAVLGIVLVAVIGWFLAIQPQIEGAAEAATEAESIRSNTAVIEGNSARLDEYQTLLDADDTIAAAIDLNAPSRFDVEGFRTRVLAALDGTNVALISVSLEEGESVDGWELEPGILVSNQVAQLFTTGPIGVSSDTPQAAPSTAADGTVVTPPGTWTAVVTPRGGEASVTGDIRRVEVVFEIVGNATQVDRFVTAMADPEQQLFQVYEVTQTSGTTDDILEDRTGTDNDILATITGALYIHEADLSIIDEDVLEPATPQDDGFIETP</sequence>
<dbReference type="EMBL" id="JAUHPV010000005">
    <property type="protein sequence ID" value="MDN4473348.1"/>
    <property type="molecule type" value="Genomic_DNA"/>
</dbReference>
<dbReference type="RefSeq" id="WP_301128785.1">
    <property type="nucleotide sequence ID" value="NZ_JAUHPV010000005.1"/>
</dbReference>
<comment type="caution">
    <text evidence="2">The sequence shown here is derived from an EMBL/GenBank/DDBJ whole genome shotgun (WGS) entry which is preliminary data.</text>
</comment>
<accession>A0ABT8G2I7</accession>
<keyword evidence="1" id="KW-0472">Membrane</keyword>